<protein>
    <submittedName>
        <fullName evidence="1">Uncharacterized protein</fullName>
    </submittedName>
</protein>
<evidence type="ECO:0000313" key="1">
    <source>
        <dbReference type="EMBL" id="MBX51714.1"/>
    </source>
</evidence>
<sequence>MPELVHFVHTLHCCSLIPHHSRTLFCSTAKLLASACIFILENN</sequence>
<accession>A0A2P2PAD7</accession>
<name>A0A2P2PAD7_RHIMU</name>
<dbReference type="EMBL" id="GGEC01071230">
    <property type="protein sequence ID" value="MBX51714.1"/>
    <property type="molecule type" value="Transcribed_RNA"/>
</dbReference>
<dbReference type="AlphaFoldDB" id="A0A2P2PAD7"/>
<proteinExistence type="predicted"/>
<organism evidence="1">
    <name type="scientific">Rhizophora mucronata</name>
    <name type="common">Asiatic mangrove</name>
    <dbReference type="NCBI Taxonomy" id="61149"/>
    <lineage>
        <taxon>Eukaryota</taxon>
        <taxon>Viridiplantae</taxon>
        <taxon>Streptophyta</taxon>
        <taxon>Embryophyta</taxon>
        <taxon>Tracheophyta</taxon>
        <taxon>Spermatophyta</taxon>
        <taxon>Magnoliopsida</taxon>
        <taxon>eudicotyledons</taxon>
        <taxon>Gunneridae</taxon>
        <taxon>Pentapetalae</taxon>
        <taxon>rosids</taxon>
        <taxon>fabids</taxon>
        <taxon>Malpighiales</taxon>
        <taxon>Rhizophoraceae</taxon>
        <taxon>Rhizophora</taxon>
    </lineage>
</organism>
<reference evidence="1" key="1">
    <citation type="submission" date="2018-02" db="EMBL/GenBank/DDBJ databases">
        <title>Rhizophora mucronata_Transcriptome.</title>
        <authorList>
            <person name="Meera S.P."/>
            <person name="Sreeshan A."/>
            <person name="Augustine A."/>
        </authorList>
    </citation>
    <scope>NUCLEOTIDE SEQUENCE</scope>
    <source>
        <tissue evidence="1">Leaf</tissue>
    </source>
</reference>